<gene>
    <name evidence="9" type="ORF">H9815_13850</name>
</gene>
<dbReference type="Proteomes" id="UP000824037">
    <property type="component" value="Unassembled WGS sequence"/>
</dbReference>
<dbReference type="EMBL" id="DXBY01000238">
    <property type="protein sequence ID" value="HIZ36853.1"/>
    <property type="molecule type" value="Genomic_DNA"/>
</dbReference>
<evidence type="ECO:0000256" key="7">
    <source>
        <dbReference type="SAM" id="Phobius"/>
    </source>
</evidence>
<keyword evidence="5 7" id="KW-1133">Transmembrane helix</keyword>
<sequence>MAELLGVTPLEGLAVVLGTAGMYLTMLIIIKLVGQRMLSSMSSFDMAAVIAFGSILGRAALGEAPTLAAGVISLATLVAMQAGAGLVRTVRRGGRLIVSEPVLLMAGSTVIEENMRHCHVVRAELQSRLRQSGIRHRGEVAAVVFEPSGVLSVLRRGDGIDPNLLEGVRGGELVPRELLR</sequence>
<protein>
    <submittedName>
        <fullName evidence="9">DUF421 domain-containing protein</fullName>
    </submittedName>
</protein>
<evidence type="ECO:0000313" key="9">
    <source>
        <dbReference type="EMBL" id="HIZ36853.1"/>
    </source>
</evidence>
<keyword evidence="3" id="KW-1003">Cell membrane</keyword>
<dbReference type="Gene3D" id="3.30.240.20">
    <property type="entry name" value="bsu07140 like domains"/>
    <property type="match status" value="1"/>
</dbReference>
<evidence type="ECO:0000256" key="2">
    <source>
        <dbReference type="ARBA" id="ARBA00006448"/>
    </source>
</evidence>
<keyword evidence="6 7" id="KW-0472">Membrane</keyword>
<accession>A0A9D2EFI3</accession>
<comment type="subcellular location">
    <subcellularLocation>
        <location evidence="1">Cell membrane</location>
        <topology evidence="1">Multi-pass membrane protein</topology>
    </subcellularLocation>
</comment>
<comment type="similarity">
    <text evidence="2">Belongs to the UPF0702 family.</text>
</comment>
<name>A0A9D2EFI3_9MICO</name>
<evidence type="ECO:0000256" key="3">
    <source>
        <dbReference type="ARBA" id="ARBA00022475"/>
    </source>
</evidence>
<dbReference type="InterPro" id="IPR007353">
    <property type="entry name" value="DUF421"/>
</dbReference>
<feature type="transmembrane region" description="Helical" evidence="7">
    <location>
        <begin position="12"/>
        <end position="32"/>
    </location>
</feature>
<dbReference type="Pfam" id="PF04239">
    <property type="entry name" value="DUF421"/>
    <property type="match status" value="1"/>
</dbReference>
<reference evidence="9" key="2">
    <citation type="submission" date="2021-04" db="EMBL/GenBank/DDBJ databases">
        <authorList>
            <person name="Gilroy R."/>
        </authorList>
    </citation>
    <scope>NUCLEOTIDE SEQUENCE</scope>
    <source>
        <strain evidence="9">ChiGjej4B4-7305</strain>
    </source>
</reference>
<evidence type="ECO:0000313" key="10">
    <source>
        <dbReference type="Proteomes" id="UP000824037"/>
    </source>
</evidence>
<dbReference type="PANTHER" id="PTHR34582">
    <property type="entry name" value="UPF0702 TRANSMEMBRANE PROTEIN YCAP"/>
    <property type="match status" value="1"/>
</dbReference>
<dbReference type="PANTHER" id="PTHR34582:SF6">
    <property type="entry name" value="UPF0702 TRANSMEMBRANE PROTEIN YCAP"/>
    <property type="match status" value="1"/>
</dbReference>
<comment type="caution">
    <text evidence="9">The sequence shown here is derived from an EMBL/GenBank/DDBJ whole genome shotgun (WGS) entry which is preliminary data.</text>
</comment>
<keyword evidence="4 7" id="KW-0812">Transmembrane</keyword>
<evidence type="ECO:0000259" key="8">
    <source>
        <dbReference type="Pfam" id="PF04239"/>
    </source>
</evidence>
<feature type="transmembrane region" description="Helical" evidence="7">
    <location>
        <begin position="67"/>
        <end position="87"/>
    </location>
</feature>
<reference evidence="9" key="1">
    <citation type="journal article" date="2021" name="PeerJ">
        <title>Extensive microbial diversity within the chicken gut microbiome revealed by metagenomics and culture.</title>
        <authorList>
            <person name="Gilroy R."/>
            <person name="Ravi A."/>
            <person name="Getino M."/>
            <person name="Pursley I."/>
            <person name="Horton D.L."/>
            <person name="Alikhan N.F."/>
            <person name="Baker D."/>
            <person name="Gharbi K."/>
            <person name="Hall N."/>
            <person name="Watson M."/>
            <person name="Adriaenssens E.M."/>
            <person name="Foster-Nyarko E."/>
            <person name="Jarju S."/>
            <person name="Secka A."/>
            <person name="Antonio M."/>
            <person name="Oren A."/>
            <person name="Chaudhuri R.R."/>
            <person name="La Ragione R."/>
            <person name="Hildebrand F."/>
            <person name="Pallen M.J."/>
        </authorList>
    </citation>
    <scope>NUCLEOTIDE SEQUENCE</scope>
    <source>
        <strain evidence="9">ChiGjej4B4-7305</strain>
    </source>
</reference>
<evidence type="ECO:0000256" key="4">
    <source>
        <dbReference type="ARBA" id="ARBA00022692"/>
    </source>
</evidence>
<evidence type="ECO:0000256" key="6">
    <source>
        <dbReference type="ARBA" id="ARBA00023136"/>
    </source>
</evidence>
<organism evidence="9 10">
    <name type="scientific">Candidatus Ruania gallistercoris</name>
    <dbReference type="NCBI Taxonomy" id="2838746"/>
    <lineage>
        <taxon>Bacteria</taxon>
        <taxon>Bacillati</taxon>
        <taxon>Actinomycetota</taxon>
        <taxon>Actinomycetes</taxon>
        <taxon>Micrococcales</taxon>
        <taxon>Ruaniaceae</taxon>
        <taxon>Ruania</taxon>
    </lineage>
</organism>
<dbReference type="AlphaFoldDB" id="A0A9D2EFI3"/>
<evidence type="ECO:0000256" key="5">
    <source>
        <dbReference type="ARBA" id="ARBA00022989"/>
    </source>
</evidence>
<evidence type="ECO:0000256" key="1">
    <source>
        <dbReference type="ARBA" id="ARBA00004651"/>
    </source>
</evidence>
<dbReference type="GO" id="GO:0005886">
    <property type="term" value="C:plasma membrane"/>
    <property type="evidence" value="ECO:0007669"/>
    <property type="project" value="UniProtKB-SubCell"/>
</dbReference>
<dbReference type="InterPro" id="IPR023090">
    <property type="entry name" value="UPF0702_alpha/beta_dom_sf"/>
</dbReference>
<proteinExistence type="inferred from homology"/>
<feature type="domain" description="YetF C-terminal" evidence="8">
    <location>
        <begin position="94"/>
        <end position="158"/>
    </location>
</feature>
<feature type="transmembrane region" description="Helical" evidence="7">
    <location>
        <begin position="44"/>
        <end position="61"/>
    </location>
</feature>